<dbReference type="AlphaFoldDB" id="A0ABD0KE10"/>
<proteinExistence type="predicted"/>
<dbReference type="EMBL" id="JACVVK020000195">
    <property type="protein sequence ID" value="KAK7485378.1"/>
    <property type="molecule type" value="Genomic_DNA"/>
</dbReference>
<accession>A0ABD0KE10</accession>
<keyword evidence="2" id="KW-1185">Reference proteome</keyword>
<dbReference type="Proteomes" id="UP001519460">
    <property type="component" value="Unassembled WGS sequence"/>
</dbReference>
<comment type="caution">
    <text evidence="1">The sequence shown here is derived from an EMBL/GenBank/DDBJ whole genome shotgun (WGS) entry which is preliminary data.</text>
</comment>
<evidence type="ECO:0000313" key="2">
    <source>
        <dbReference type="Proteomes" id="UP001519460"/>
    </source>
</evidence>
<protein>
    <submittedName>
        <fullName evidence="1">Uncharacterized protein</fullName>
    </submittedName>
</protein>
<name>A0ABD0KE10_9CAEN</name>
<sequence>MKRILILGHSHARRLHHFMSQHQNGDAIRHNFNVSDAFVKIGVGGLRSVSLLESFVHRTITRFQLQVLILLIVNNDDVGHADTKELSASILARVSTTTKTDCL</sequence>
<reference evidence="1 2" key="1">
    <citation type="journal article" date="2023" name="Sci. Data">
        <title>Genome assembly of the Korean intertidal mud-creeper Batillaria attramentaria.</title>
        <authorList>
            <person name="Patra A.K."/>
            <person name="Ho P.T."/>
            <person name="Jun S."/>
            <person name="Lee S.J."/>
            <person name="Kim Y."/>
            <person name="Won Y.J."/>
        </authorList>
    </citation>
    <scope>NUCLEOTIDE SEQUENCE [LARGE SCALE GENOMIC DNA]</scope>
    <source>
        <strain evidence="1">Wonlab-2016</strain>
    </source>
</reference>
<evidence type="ECO:0000313" key="1">
    <source>
        <dbReference type="EMBL" id="KAK7485378.1"/>
    </source>
</evidence>
<organism evidence="1 2">
    <name type="scientific">Batillaria attramentaria</name>
    <dbReference type="NCBI Taxonomy" id="370345"/>
    <lineage>
        <taxon>Eukaryota</taxon>
        <taxon>Metazoa</taxon>
        <taxon>Spiralia</taxon>
        <taxon>Lophotrochozoa</taxon>
        <taxon>Mollusca</taxon>
        <taxon>Gastropoda</taxon>
        <taxon>Caenogastropoda</taxon>
        <taxon>Sorbeoconcha</taxon>
        <taxon>Cerithioidea</taxon>
        <taxon>Batillariidae</taxon>
        <taxon>Batillaria</taxon>
    </lineage>
</organism>
<gene>
    <name evidence="1" type="ORF">BaRGS_00023326</name>
</gene>